<gene>
    <name evidence="2" type="ORF">HK097_011150</name>
</gene>
<evidence type="ECO:0000313" key="3">
    <source>
        <dbReference type="Proteomes" id="UP001212841"/>
    </source>
</evidence>
<protein>
    <submittedName>
        <fullName evidence="2">Uncharacterized protein</fullName>
    </submittedName>
</protein>
<proteinExistence type="predicted"/>
<keyword evidence="3" id="KW-1185">Reference proteome</keyword>
<organism evidence="2 3">
    <name type="scientific">Rhizophlyctis rosea</name>
    <dbReference type="NCBI Taxonomy" id="64517"/>
    <lineage>
        <taxon>Eukaryota</taxon>
        <taxon>Fungi</taxon>
        <taxon>Fungi incertae sedis</taxon>
        <taxon>Chytridiomycota</taxon>
        <taxon>Chytridiomycota incertae sedis</taxon>
        <taxon>Chytridiomycetes</taxon>
        <taxon>Rhizophlyctidales</taxon>
        <taxon>Rhizophlyctidaceae</taxon>
        <taxon>Rhizophlyctis</taxon>
    </lineage>
</organism>
<sequence length="340" mass="38297">MTPTVHLHFSVETEFGNEIGTVEAGKSEITLSFLRISAPGTYDLQEWNCFIRAGDGPHTKYGYLKVLEEPMLQFALDHFNASAYFVTFHESDQPSPNRTPIISTPHTPRDQSASSTPKSKGKRSTPVDPDVVASAIAALNVSKPSNQIDPFSQEDVTELGSRRIMIKNGPTVIAVDGEYLLEFVKSLSLFIDMCSNLKKYSDALKDFHKSPLWMKVKLYLSDLLRFGSDQDARNRLETDFTAKFYLTNVYFTTDEVNFLLSFPSGSGLTFEQVLEVLMKDKMNQSRAGNSRDFDLCTSHDLAPVVRDVFGIRKGFEEEKIFISASKAFQKEWKAKAKRNK</sequence>
<dbReference type="EMBL" id="JADGJD010000896">
    <property type="protein sequence ID" value="KAJ3047809.1"/>
    <property type="molecule type" value="Genomic_DNA"/>
</dbReference>
<feature type="compositionally biased region" description="Polar residues" evidence="1">
    <location>
        <begin position="93"/>
        <end position="118"/>
    </location>
</feature>
<dbReference type="Proteomes" id="UP001212841">
    <property type="component" value="Unassembled WGS sequence"/>
</dbReference>
<accession>A0AAD5S6R2</accession>
<comment type="caution">
    <text evidence="2">The sequence shown here is derived from an EMBL/GenBank/DDBJ whole genome shotgun (WGS) entry which is preliminary data.</text>
</comment>
<dbReference type="AlphaFoldDB" id="A0AAD5S6R2"/>
<evidence type="ECO:0000256" key="1">
    <source>
        <dbReference type="SAM" id="MobiDB-lite"/>
    </source>
</evidence>
<evidence type="ECO:0000313" key="2">
    <source>
        <dbReference type="EMBL" id="KAJ3047809.1"/>
    </source>
</evidence>
<name>A0AAD5S6R2_9FUNG</name>
<feature type="region of interest" description="Disordered" evidence="1">
    <location>
        <begin position="91"/>
        <end position="127"/>
    </location>
</feature>
<reference evidence="2" key="1">
    <citation type="submission" date="2020-05" db="EMBL/GenBank/DDBJ databases">
        <title>Phylogenomic resolution of chytrid fungi.</title>
        <authorList>
            <person name="Stajich J.E."/>
            <person name="Amses K."/>
            <person name="Simmons R."/>
            <person name="Seto K."/>
            <person name="Myers J."/>
            <person name="Bonds A."/>
            <person name="Quandt C.A."/>
            <person name="Barry K."/>
            <person name="Liu P."/>
            <person name="Grigoriev I."/>
            <person name="Longcore J.E."/>
            <person name="James T.Y."/>
        </authorList>
    </citation>
    <scope>NUCLEOTIDE SEQUENCE</scope>
    <source>
        <strain evidence="2">JEL0318</strain>
    </source>
</reference>